<dbReference type="PANTHER" id="PTHR45339:SF1">
    <property type="entry name" value="HYBRID SIGNAL TRANSDUCTION HISTIDINE KINASE J"/>
    <property type="match status" value="1"/>
</dbReference>
<evidence type="ECO:0000259" key="5">
    <source>
        <dbReference type="PROSITE" id="PS50110"/>
    </source>
</evidence>
<proteinExistence type="predicted"/>
<comment type="caution">
    <text evidence="6">The sequence shown here is derived from an EMBL/GenBank/DDBJ whole genome shotgun (WGS) entry which is preliminary data.</text>
</comment>
<feature type="modified residue" description="4-aspartylphosphate" evidence="3">
    <location>
        <position position="86"/>
    </location>
</feature>
<feature type="region of interest" description="Disordered" evidence="4">
    <location>
        <begin position="1"/>
        <end position="31"/>
    </location>
</feature>
<dbReference type="RefSeq" id="XP_056469315.1">
    <property type="nucleotide sequence ID" value="XM_056624327.1"/>
</dbReference>
<protein>
    <submittedName>
        <fullName evidence="6">CheY-like superfamily</fullName>
    </submittedName>
</protein>
<reference evidence="6" key="1">
    <citation type="submission" date="2022-11" db="EMBL/GenBank/DDBJ databases">
        <authorList>
            <person name="Petersen C."/>
        </authorList>
    </citation>
    <scope>NUCLEOTIDE SEQUENCE</scope>
    <source>
        <strain evidence="6">IBT 30761</strain>
    </source>
</reference>
<dbReference type="InterPro" id="IPR011006">
    <property type="entry name" value="CheY-like_superfamily"/>
</dbReference>
<evidence type="ECO:0000313" key="6">
    <source>
        <dbReference type="EMBL" id="KAJ5082793.1"/>
    </source>
</evidence>
<reference evidence="6" key="2">
    <citation type="journal article" date="2023" name="IMA Fungus">
        <title>Comparative genomic study of the Penicillium genus elucidates a diverse pangenome and 15 lateral gene transfer events.</title>
        <authorList>
            <person name="Petersen C."/>
            <person name="Sorensen T."/>
            <person name="Nielsen M.R."/>
            <person name="Sondergaard T.E."/>
            <person name="Sorensen J.L."/>
            <person name="Fitzpatrick D.A."/>
            <person name="Frisvad J.C."/>
            <person name="Nielsen K.L."/>
        </authorList>
    </citation>
    <scope>NUCLEOTIDE SEQUENCE</scope>
    <source>
        <strain evidence="6">IBT 30761</strain>
    </source>
</reference>
<feature type="domain" description="Response regulatory" evidence="5">
    <location>
        <begin position="35"/>
        <end position="100"/>
    </location>
</feature>
<dbReference type="EMBL" id="JAPQKI010000011">
    <property type="protein sequence ID" value="KAJ5082793.1"/>
    <property type="molecule type" value="Genomic_DNA"/>
</dbReference>
<dbReference type="GO" id="GO:0000160">
    <property type="term" value="P:phosphorelay signal transduction system"/>
    <property type="evidence" value="ECO:0007669"/>
    <property type="project" value="UniProtKB-KW"/>
</dbReference>
<sequence>MTSATTGAPERSSSNDTPLTEHSSSASTDPNLKLHILVAEDDPINSQVVEKRLEKLGQAVKLTSNGEACFHAIASHEQLINIILMDIQVSFDSDKLYIND</sequence>
<dbReference type="SUPFAM" id="SSF52172">
    <property type="entry name" value="CheY-like"/>
    <property type="match status" value="1"/>
</dbReference>
<dbReference type="AlphaFoldDB" id="A0A9W9EJ89"/>
<evidence type="ECO:0000256" key="2">
    <source>
        <dbReference type="ARBA" id="ARBA00023012"/>
    </source>
</evidence>
<feature type="compositionally biased region" description="Polar residues" evidence="4">
    <location>
        <begin position="1"/>
        <end position="30"/>
    </location>
</feature>
<dbReference type="Proteomes" id="UP001149074">
    <property type="component" value="Unassembled WGS sequence"/>
</dbReference>
<dbReference type="Gene3D" id="3.40.50.2300">
    <property type="match status" value="1"/>
</dbReference>
<dbReference type="GeneID" id="81363306"/>
<evidence type="ECO:0000256" key="3">
    <source>
        <dbReference type="PROSITE-ProRule" id="PRU00169"/>
    </source>
</evidence>
<dbReference type="PANTHER" id="PTHR45339">
    <property type="entry name" value="HYBRID SIGNAL TRANSDUCTION HISTIDINE KINASE J"/>
    <property type="match status" value="1"/>
</dbReference>
<gene>
    <name evidence="6" type="ORF">N7532_011836</name>
</gene>
<evidence type="ECO:0000313" key="7">
    <source>
        <dbReference type="Proteomes" id="UP001149074"/>
    </source>
</evidence>
<evidence type="ECO:0000256" key="1">
    <source>
        <dbReference type="ARBA" id="ARBA00022553"/>
    </source>
</evidence>
<keyword evidence="2" id="KW-0902">Two-component regulatory system</keyword>
<keyword evidence="1 3" id="KW-0597">Phosphoprotein</keyword>
<dbReference type="InterPro" id="IPR001789">
    <property type="entry name" value="Sig_transdc_resp-reg_receiver"/>
</dbReference>
<accession>A0A9W9EJ89</accession>
<dbReference type="OrthoDB" id="60033at2759"/>
<evidence type="ECO:0000256" key="4">
    <source>
        <dbReference type="SAM" id="MobiDB-lite"/>
    </source>
</evidence>
<keyword evidence="7" id="KW-1185">Reference proteome</keyword>
<organism evidence="6 7">
    <name type="scientific">Penicillium argentinense</name>
    <dbReference type="NCBI Taxonomy" id="1131581"/>
    <lineage>
        <taxon>Eukaryota</taxon>
        <taxon>Fungi</taxon>
        <taxon>Dikarya</taxon>
        <taxon>Ascomycota</taxon>
        <taxon>Pezizomycotina</taxon>
        <taxon>Eurotiomycetes</taxon>
        <taxon>Eurotiomycetidae</taxon>
        <taxon>Eurotiales</taxon>
        <taxon>Aspergillaceae</taxon>
        <taxon>Penicillium</taxon>
    </lineage>
</organism>
<name>A0A9W9EJ89_9EURO</name>
<dbReference type="PROSITE" id="PS50110">
    <property type="entry name" value="RESPONSE_REGULATORY"/>
    <property type="match status" value="1"/>
</dbReference>